<evidence type="ECO:0000313" key="4">
    <source>
        <dbReference type="Proteomes" id="UP000287224"/>
    </source>
</evidence>
<dbReference type="GO" id="GO:0003677">
    <property type="term" value="F:DNA binding"/>
    <property type="evidence" value="ECO:0007669"/>
    <property type="project" value="UniProtKB-KW"/>
</dbReference>
<keyword evidence="1" id="KW-0238">DNA-binding</keyword>
<dbReference type="SMART" id="SM00422">
    <property type="entry name" value="HTH_MERR"/>
    <property type="match status" value="1"/>
</dbReference>
<dbReference type="PROSITE" id="PS50937">
    <property type="entry name" value="HTH_MERR_2"/>
    <property type="match status" value="1"/>
</dbReference>
<dbReference type="SUPFAM" id="SSF46955">
    <property type="entry name" value="Putative DNA-binding domain"/>
    <property type="match status" value="1"/>
</dbReference>
<dbReference type="InterPro" id="IPR009061">
    <property type="entry name" value="DNA-bd_dom_put_sf"/>
</dbReference>
<reference evidence="4" key="1">
    <citation type="submission" date="2018-12" db="EMBL/GenBank/DDBJ databases">
        <title>Tengunoibacter tsumagoiensis gen. nov., sp. nov., Dictyobacter kobayashii sp. nov., D. alpinus sp. nov., and D. joshuensis sp. nov. and description of Dictyobacteraceae fam. nov. within the order Ktedonobacterales isolated from Tengu-no-mugimeshi.</title>
        <authorList>
            <person name="Wang C.M."/>
            <person name="Zheng Y."/>
            <person name="Sakai Y."/>
            <person name="Toyoda A."/>
            <person name="Minakuchi Y."/>
            <person name="Abe K."/>
            <person name="Yokota A."/>
            <person name="Yabe S."/>
        </authorList>
    </citation>
    <scope>NUCLEOTIDE SEQUENCE [LARGE SCALE GENOMIC DNA]</scope>
    <source>
        <strain evidence="4">S-27</strain>
    </source>
</reference>
<dbReference type="PANTHER" id="PTHR30204">
    <property type="entry name" value="REDOX-CYCLING DRUG-SENSING TRANSCRIPTIONAL ACTIVATOR SOXR"/>
    <property type="match status" value="1"/>
</dbReference>
<dbReference type="InterPro" id="IPR047057">
    <property type="entry name" value="MerR_fam"/>
</dbReference>
<protein>
    <recommendedName>
        <fullName evidence="2">HTH merR-type domain-containing protein</fullName>
    </recommendedName>
</protein>
<comment type="caution">
    <text evidence="3">The sequence shown here is derived from an EMBL/GenBank/DDBJ whole genome shotgun (WGS) entry which is preliminary data.</text>
</comment>
<dbReference type="OrthoDB" id="9814833at2"/>
<sequence>MDQHVQQQRRYTTSQFAQRAAVTARTLRFYDKVGLLSPSQYTEAGHRLYSDDDLVNLQQILSLKFLGFSLDEIKACLQEDPRRLRETLATQKAMMREKRRQLETIIQAIEKAETLLEESPASWDALVDVIQVMQMEQNNKDWVNKYLTPEQQQKMAELSRASYSPEAAAKLAEWSKSWTEEDQQRANQQWGAVFSELRRLVAEGADPTGPQGQALARQQQDLIGQFTHGDADVCAGLQRFMSSHNQLPEQERVMGAYSYSPEEWAFMKQAVDHYKQQQSSSSSS</sequence>
<dbReference type="AlphaFoldDB" id="A0A401ZJW5"/>
<dbReference type="Gene3D" id="1.10.1660.10">
    <property type="match status" value="1"/>
</dbReference>
<feature type="domain" description="HTH merR-type" evidence="2">
    <location>
        <begin position="10"/>
        <end position="79"/>
    </location>
</feature>
<organism evidence="3 4">
    <name type="scientific">Dictyobacter aurantiacus</name>
    <dbReference type="NCBI Taxonomy" id="1936993"/>
    <lineage>
        <taxon>Bacteria</taxon>
        <taxon>Bacillati</taxon>
        <taxon>Chloroflexota</taxon>
        <taxon>Ktedonobacteria</taxon>
        <taxon>Ktedonobacterales</taxon>
        <taxon>Dictyobacteraceae</taxon>
        <taxon>Dictyobacter</taxon>
    </lineage>
</organism>
<dbReference type="CDD" id="cd01106">
    <property type="entry name" value="HTH_TipAL-Mta"/>
    <property type="match status" value="1"/>
</dbReference>
<dbReference type="Pfam" id="PF07739">
    <property type="entry name" value="TipAS"/>
    <property type="match status" value="1"/>
</dbReference>
<dbReference type="PRINTS" id="PR00040">
    <property type="entry name" value="HTHMERR"/>
</dbReference>
<gene>
    <name evidence="3" type="ORF">KDAU_44490</name>
</gene>
<evidence type="ECO:0000256" key="1">
    <source>
        <dbReference type="ARBA" id="ARBA00023125"/>
    </source>
</evidence>
<dbReference type="InterPro" id="IPR000551">
    <property type="entry name" value="MerR-type_HTH_dom"/>
</dbReference>
<proteinExistence type="predicted"/>
<dbReference type="EMBL" id="BIFQ01000001">
    <property type="protein sequence ID" value="GCE07120.1"/>
    <property type="molecule type" value="Genomic_DNA"/>
</dbReference>
<dbReference type="Proteomes" id="UP000287224">
    <property type="component" value="Unassembled WGS sequence"/>
</dbReference>
<dbReference type="RefSeq" id="WP_160146029.1">
    <property type="nucleotide sequence ID" value="NZ_BIFQ01000001.1"/>
</dbReference>
<dbReference type="Pfam" id="PF13411">
    <property type="entry name" value="MerR_1"/>
    <property type="match status" value="1"/>
</dbReference>
<keyword evidence="4" id="KW-1185">Reference proteome</keyword>
<name>A0A401ZJW5_9CHLR</name>
<dbReference type="PANTHER" id="PTHR30204:SF96">
    <property type="entry name" value="CHROMOSOME-ANCHORING PROTEIN RACA"/>
    <property type="match status" value="1"/>
</dbReference>
<accession>A0A401ZJW5</accession>
<dbReference type="GO" id="GO:0003700">
    <property type="term" value="F:DNA-binding transcription factor activity"/>
    <property type="evidence" value="ECO:0007669"/>
    <property type="project" value="InterPro"/>
</dbReference>
<evidence type="ECO:0000259" key="2">
    <source>
        <dbReference type="PROSITE" id="PS50937"/>
    </source>
</evidence>
<evidence type="ECO:0000313" key="3">
    <source>
        <dbReference type="EMBL" id="GCE07120.1"/>
    </source>
</evidence>
<dbReference type="InterPro" id="IPR012925">
    <property type="entry name" value="TipAS_dom"/>
</dbReference>